<reference evidence="2" key="1">
    <citation type="submission" date="2021-03" db="EMBL/GenBank/DDBJ databases">
        <title>Draft genome sequence of rust myrtle Austropuccinia psidii MF-1, a brazilian biotype.</title>
        <authorList>
            <person name="Quecine M.C."/>
            <person name="Pachon D.M.R."/>
            <person name="Bonatelli M.L."/>
            <person name="Correr F.H."/>
            <person name="Franceschini L.M."/>
            <person name="Leite T.F."/>
            <person name="Margarido G.R.A."/>
            <person name="Almeida C.A."/>
            <person name="Ferrarezi J.A."/>
            <person name="Labate C.A."/>
        </authorList>
    </citation>
    <scope>NUCLEOTIDE SEQUENCE</scope>
    <source>
        <strain evidence="2">MF-1</strain>
    </source>
</reference>
<dbReference type="AlphaFoldDB" id="A0A9Q3HMS9"/>
<gene>
    <name evidence="2" type="ORF">O181_050878</name>
</gene>
<feature type="region of interest" description="Disordered" evidence="1">
    <location>
        <begin position="24"/>
        <end position="88"/>
    </location>
</feature>
<protein>
    <submittedName>
        <fullName evidence="2">Uncharacterized protein</fullName>
    </submittedName>
</protein>
<evidence type="ECO:0000313" key="3">
    <source>
        <dbReference type="Proteomes" id="UP000765509"/>
    </source>
</evidence>
<proteinExistence type="predicted"/>
<sequence length="117" mass="13226">MPPKKPTKNAVPLKLQKIPWINVEGDKIDNEPPHTEFPPILNEKIHDETPPVSPLNNKAFQERETIKNDTMGQDRTDIRPDHEPKVSSSANVQGIFLGGWQTHISPYVLLPIYGKNT</sequence>
<feature type="compositionally biased region" description="Basic and acidic residues" evidence="1">
    <location>
        <begin position="60"/>
        <end position="85"/>
    </location>
</feature>
<comment type="caution">
    <text evidence="2">The sequence shown here is derived from an EMBL/GenBank/DDBJ whole genome shotgun (WGS) entry which is preliminary data.</text>
</comment>
<evidence type="ECO:0000256" key="1">
    <source>
        <dbReference type="SAM" id="MobiDB-lite"/>
    </source>
</evidence>
<feature type="compositionally biased region" description="Basic and acidic residues" evidence="1">
    <location>
        <begin position="24"/>
        <end position="34"/>
    </location>
</feature>
<accession>A0A9Q3HMS9</accession>
<keyword evidence="3" id="KW-1185">Reference proteome</keyword>
<name>A0A9Q3HMS9_9BASI</name>
<dbReference type="Proteomes" id="UP000765509">
    <property type="component" value="Unassembled WGS sequence"/>
</dbReference>
<evidence type="ECO:0000313" key="2">
    <source>
        <dbReference type="EMBL" id="MBW0511163.1"/>
    </source>
</evidence>
<dbReference type="EMBL" id="AVOT02022025">
    <property type="protein sequence ID" value="MBW0511163.1"/>
    <property type="molecule type" value="Genomic_DNA"/>
</dbReference>
<organism evidence="2 3">
    <name type="scientific">Austropuccinia psidii MF-1</name>
    <dbReference type="NCBI Taxonomy" id="1389203"/>
    <lineage>
        <taxon>Eukaryota</taxon>
        <taxon>Fungi</taxon>
        <taxon>Dikarya</taxon>
        <taxon>Basidiomycota</taxon>
        <taxon>Pucciniomycotina</taxon>
        <taxon>Pucciniomycetes</taxon>
        <taxon>Pucciniales</taxon>
        <taxon>Sphaerophragmiaceae</taxon>
        <taxon>Austropuccinia</taxon>
    </lineage>
</organism>